<dbReference type="CDD" id="cd00088">
    <property type="entry name" value="HPT"/>
    <property type="match status" value="1"/>
</dbReference>
<evidence type="ECO:0000313" key="7">
    <source>
        <dbReference type="Proteomes" id="UP000057088"/>
    </source>
</evidence>
<reference evidence="7" key="1">
    <citation type="submission" date="2015-12" db="EMBL/GenBank/DDBJ databases">
        <title>FDA dAtabase for Regulatory Grade micrObial Sequences (FDA-ARGOS): Supporting development and validation of Infectious Disease Dx tests.</title>
        <authorList>
            <person name="Hoffmann M."/>
            <person name="Allard M."/>
            <person name="Evans P."/>
            <person name="Brown E."/>
            <person name="Tallon L.J."/>
            <person name="Sadzewicz L."/>
            <person name="Sengamalay N."/>
            <person name="Ott S."/>
            <person name="Godinez A."/>
            <person name="Nagaraj S."/>
            <person name="Vyas G."/>
            <person name="Aluvathingal J."/>
            <person name="Nadendla S."/>
            <person name="Geyer C."/>
            <person name="Sichtig H."/>
        </authorList>
    </citation>
    <scope>NUCLEOTIDE SEQUENCE [LARGE SCALE GENOMIC DNA]</scope>
    <source>
        <strain evidence="7">ATCC 33809</strain>
    </source>
</reference>
<sequence>MRANSVSGLFKDKSYLAVIAVWGAVMLFVLLQYRALETTSRNLNELENSVEGLRNTIYFSAPYRTTRANDLALNIQLIYSLRLQLEADSTSDWFQPDLTQTLYVTDRFIEQTQSFLAVELSVNDLVERLQTLRERYASQPDIQADYLKIGAYVLQALYTEGARSPELYRTFDALLKLSETLPQDAKNDLQHTLAKVSTLLSHYAEGDNLVDKLLRHRVHNEIMSVNAQYEDRFKTLTIVSMGGSAIAMLLLVGLMMRSGRTADSAGKKEAAKETSAVVTMVEKEHNIVTPIMTKPQPIPQPEEGTAIDIARMLSSLNDDHDSVNMLLEVFVEDHRNDDQSLRQLLTTDPQAALRKAHSLKGVAGNLGADGLREIAMAIEMKLKQDTMPSEPELQQLTSQLKLAIESARYFLNKRAS</sequence>
<accession>A0AAX2LL96</accession>
<protein>
    <submittedName>
        <fullName evidence="5">Hpt domain-containing protein</fullName>
    </submittedName>
    <submittedName>
        <fullName evidence="6">Hpt family protein</fullName>
    </submittedName>
</protein>
<dbReference type="InterPro" id="IPR036641">
    <property type="entry name" value="HPT_dom_sf"/>
</dbReference>
<name>A0AAX2LL96_VIBFL</name>
<evidence type="ECO:0000256" key="3">
    <source>
        <dbReference type="SAM" id="Phobius"/>
    </source>
</evidence>
<evidence type="ECO:0000256" key="1">
    <source>
        <dbReference type="ARBA" id="ARBA00023012"/>
    </source>
</evidence>
<dbReference type="InterPro" id="IPR008207">
    <property type="entry name" value="Sig_transdc_His_kin_Hpt_dom"/>
</dbReference>
<dbReference type="Gene3D" id="1.20.120.160">
    <property type="entry name" value="HPT domain"/>
    <property type="match status" value="1"/>
</dbReference>
<keyword evidence="2" id="KW-0597">Phosphoprotein</keyword>
<dbReference type="Pfam" id="PF01627">
    <property type="entry name" value="Hpt"/>
    <property type="match status" value="1"/>
</dbReference>
<organism evidence="6 8">
    <name type="scientific">Vibrio fluvialis</name>
    <dbReference type="NCBI Taxonomy" id="676"/>
    <lineage>
        <taxon>Bacteria</taxon>
        <taxon>Pseudomonadati</taxon>
        <taxon>Pseudomonadota</taxon>
        <taxon>Gammaproteobacteria</taxon>
        <taxon>Vibrionales</taxon>
        <taxon>Vibrionaceae</taxon>
        <taxon>Vibrio</taxon>
    </lineage>
</organism>
<keyword evidence="7" id="KW-1185">Reference proteome</keyword>
<dbReference type="EMBL" id="CP014035">
    <property type="protein sequence ID" value="AMF93906.1"/>
    <property type="molecule type" value="Genomic_DNA"/>
</dbReference>
<evidence type="ECO:0000256" key="2">
    <source>
        <dbReference type="PROSITE-ProRule" id="PRU00110"/>
    </source>
</evidence>
<dbReference type="AlphaFoldDB" id="A0AAX2LL96"/>
<feature type="domain" description="HPt" evidence="4">
    <location>
        <begin position="318"/>
        <end position="414"/>
    </location>
</feature>
<evidence type="ECO:0000259" key="4">
    <source>
        <dbReference type="PROSITE" id="PS50894"/>
    </source>
</evidence>
<dbReference type="SUPFAM" id="SSF47226">
    <property type="entry name" value="Histidine-containing phosphotransfer domain, HPT domain"/>
    <property type="match status" value="1"/>
</dbReference>
<dbReference type="KEGG" id="vfl:AL536_10395"/>
<feature type="transmembrane region" description="Helical" evidence="3">
    <location>
        <begin position="236"/>
        <end position="256"/>
    </location>
</feature>
<feature type="modified residue" description="Phosphohistidine" evidence="2">
    <location>
        <position position="357"/>
    </location>
</feature>
<gene>
    <name evidence="5" type="ORF">AL536_10395</name>
    <name evidence="6" type="ORF">NCTC11327_00810</name>
</gene>
<evidence type="ECO:0000313" key="8">
    <source>
        <dbReference type="Proteomes" id="UP000254626"/>
    </source>
</evidence>
<reference evidence="6 8" key="3">
    <citation type="submission" date="2018-06" db="EMBL/GenBank/DDBJ databases">
        <authorList>
            <consortium name="Pathogen Informatics"/>
            <person name="Doyle S."/>
        </authorList>
    </citation>
    <scope>NUCLEOTIDE SEQUENCE [LARGE SCALE GENOMIC DNA]</scope>
    <source>
        <strain evidence="6 8">NCTC11327</strain>
    </source>
</reference>
<dbReference type="GO" id="GO:0004672">
    <property type="term" value="F:protein kinase activity"/>
    <property type="evidence" value="ECO:0007669"/>
    <property type="project" value="UniProtKB-ARBA"/>
</dbReference>
<keyword evidence="3" id="KW-0812">Transmembrane</keyword>
<dbReference type="GO" id="GO:0000160">
    <property type="term" value="P:phosphorelay signal transduction system"/>
    <property type="evidence" value="ECO:0007669"/>
    <property type="project" value="UniProtKB-KW"/>
</dbReference>
<dbReference type="GeneID" id="29385194"/>
<evidence type="ECO:0000313" key="5">
    <source>
        <dbReference type="EMBL" id="AMF93906.1"/>
    </source>
</evidence>
<keyword evidence="1" id="KW-0902">Two-component regulatory system</keyword>
<proteinExistence type="predicted"/>
<reference evidence="5" key="2">
    <citation type="submission" date="2018-01" db="EMBL/GenBank/DDBJ databases">
        <title>FDA dAtabase for Regulatory Grade micrObial Sequences (FDA-ARGOS): Supporting development and validation of Infectious Disease Dx tests.</title>
        <authorList>
            <person name="Hoffmann M."/>
            <person name="Allard M."/>
            <person name="Evans P."/>
            <person name="Brown E."/>
            <person name="Tallon L."/>
            <person name="Sadzewicz L."/>
            <person name="Sengamalay N."/>
            <person name="Ott S."/>
            <person name="Godinez A."/>
            <person name="Nagaraj S."/>
            <person name="Vyas G."/>
            <person name="Aluvathingal J."/>
            <person name="Nadendla S."/>
            <person name="Geyer C."/>
            <person name="Sichtig H."/>
        </authorList>
    </citation>
    <scope>NUCLEOTIDE SEQUENCE</scope>
    <source>
        <strain evidence="5">ATCC 33809</strain>
    </source>
</reference>
<dbReference type="EMBL" id="UHIP01000001">
    <property type="protein sequence ID" value="SUP21787.1"/>
    <property type="molecule type" value="Genomic_DNA"/>
</dbReference>
<dbReference type="Proteomes" id="UP000254626">
    <property type="component" value="Unassembled WGS sequence"/>
</dbReference>
<dbReference type="RefSeq" id="WP_051154360.1">
    <property type="nucleotide sequence ID" value="NZ_CABLBX010000006.1"/>
</dbReference>
<dbReference type="Proteomes" id="UP000057088">
    <property type="component" value="Chromosome 2"/>
</dbReference>
<keyword evidence="3" id="KW-1133">Transmembrane helix</keyword>
<feature type="transmembrane region" description="Helical" evidence="3">
    <location>
        <begin position="15"/>
        <end position="33"/>
    </location>
</feature>
<evidence type="ECO:0000313" key="6">
    <source>
        <dbReference type="EMBL" id="SUP21787.1"/>
    </source>
</evidence>
<dbReference type="PROSITE" id="PS50894">
    <property type="entry name" value="HPT"/>
    <property type="match status" value="1"/>
</dbReference>
<keyword evidence="3" id="KW-0472">Membrane</keyword>